<dbReference type="Proteomes" id="UP001595872">
    <property type="component" value="Unassembled WGS sequence"/>
</dbReference>
<dbReference type="Gene3D" id="3.60.15.10">
    <property type="entry name" value="Ribonuclease Z/Hydroxyacylglutathione hydrolase-like"/>
    <property type="match status" value="1"/>
</dbReference>
<reference evidence="3" key="1">
    <citation type="journal article" date="2019" name="Int. J. Syst. Evol. Microbiol.">
        <title>The Global Catalogue of Microorganisms (GCM) 10K type strain sequencing project: providing services to taxonomists for standard genome sequencing and annotation.</title>
        <authorList>
            <consortium name="The Broad Institute Genomics Platform"/>
            <consortium name="The Broad Institute Genome Sequencing Center for Infectious Disease"/>
            <person name="Wu L."/>
            <person name="Ma J."/>
        </authorList>
    </citation>
    <scope>NUCLEOTIDE SEQUENCE [LARGE SCALE GENOMIC DNA]</scope>
    <source>
        <strain evidence="3">KLKA75</strain>
    </source>
</reference>
<dbReference type="CDD" id="cd16282">
    <property type="entry name" value="metallo-hydrolase-like_MBL-fold"/>
    <property type="match status" value="1"/>
</dbReference>
<dbReference type="SMART" id="SM00849">
    <property type="entry name" value="Lactamase_B"/>
    <property type="match status" value="1"/>
</dbReference>
<feature type="domain" description="Metallo-beta-lactamase" evidence="1">
    <location>
        <begin position="28"/>
        <end position="222"/>
    </location>
</feature>
<sequence>MAVPYRRGLHEIAAETYAYLQPDGSWGWSNAGLVVSGTDALLVDTLFSVPLTRAMLDEIAAVRPDVRIRTLVNTHSDGDHWWGNQLLPDAEIVASEATAAVMRADHTHELLAALSPGQLSGAVDEMVRSFDFDGIVPAYPARTFEGGLDLAVGDRGVRLIQVGPAHTSGDVLVHVPDAKVLFTGDILFVGGHPVVHTGPVSGWIAACDLILDLDVETIVPGHGPVVGKPEVRRFREYLVRLLDHAVRSHEAGVPLDDAARTMDLTGFADLGNSERLLLNVGAVYRELNGDGTPDELGLLTRLGEFAAPDVKDAKDQPGE</sequence>
<dbReference type="InterPro" id="IPR001279">
    <property type="entry name" value="Metallo-B-lactamas"/>
</dbReference>
<dbReference type="RefSeq" id="WP_378255936.1">
    <property type="nucleotide sequence ID" value="NZ_JBHSIT010000004.1"/>
</dbReference>
<accession>A0ABV9TZC4</accession>
<dbReference type="SUPFAM" id="SSF56281">
    <property type="entry name" value="Metallo-hydrolase/oxidoreductase"/>
    <property type="match status" value="1"/>
</dbReference>
<proteinExistence type="predicted"/>
<evidence type="ECO:0000313" key="3">
    <source>
        <dbReference type="Proteomes" id="UP001595872"/>
    </source>
</evidence>
<dbReference type="EMBL" id="JBHSIT010000004">
    <property type="protein sequence ID" value="MFC4908891.1"/>
    <property type="molecule type" value="Genomic_DNA"/>
</dbReference>
<dbReference type="PANTHER" id="PTHR42951:SF4">
    <property type="entry name" value="ACYL-COENZYME A THIOESTERASE MBLAC2"/>
    <property type="match status" value="1"/>
</dbReference>
<organism evidence="2 3">
    <name type="scientific">Actinomadura gamaensis</name>
    <dbReference type="NCBI Taxonomy" id="1763541"/>
    <lineage>
        <taxon>Bacteria</taxon>
        <taxon>Bacillati</taxon>
        <taxon>Actinomycetota</taxon>
        <taxon>Actinomycetes</taxon>
        <taxon>Streptosporangiales</taxon>
        <taxon>Thermomonosporaceae</taxon>
        <taxon>Actinomadura</taxon>
    </lineage>
</organism>
<evidence type="ECO:0000259" key="1">
    <source>
        <dbReference type="SMART" id="SM00849"/>
    </source>
</evidence>
<keyword evidence="3" id="KW-1185">Reference proteome</keyword>
<dbReference type="PANTHER" id="PTHR42951">
    <property type="entry name" value="METALLO-BETA-LACTAMASE DOMAIN-CONTAINING"/>
    <property type="match status" value="1"/>
</dbReference>
<comment type="caution">
    <text evidence="2">The sequence shown here is derived from an EMBL/GenBank/DDBJ whole genome shotgun (WGS) entry which is preliminary data.</text>
</comment>
<evidence type="ECO:0000313" key="2">
    <source>
        <dbReference type="EMBL" id="MFC4908891.1"/>
    </source>
</evidence>
<dbReference type="InterPro" id="IPR050855">
    <property type="entry name" value="NDM-1-like"/>
</dbReference>
<name>A0ABV9TZC4_9ACTN</name>
<gene>
    <name evidence="2" type="ORF">ACFPCY_16325</name>
</gene>
<dbReference type="InterPro" id="IPR036866">
    <property type="entry name" value="RibonucZ/Hydroxyglut_hydro"/>
</dbReference>
<protein>
    <submittedName>
        <fullName evidence="2">MBL fold metallo-hydrolase</fullName>
    </submittedName>
</protein>
<dbReference type="Pfam" id="PF00753">
    <property type="entry name" value="Lactamase_B"/>
    <property type="match status" value="1"/>
</dbReference>